<keyword evidence="2" id="KW-1185">Reference proteome</keyword>
<protein>
    <recommendedName>
        <fullName evidence="3">Flagellar basal-body/hook protein C-terminal domain-containing protein</fullName>
    </recommendedName>
</protein>
<dbReference type="OrthoDB" id="5705747at2"/>
<dbReference type="AlphaFoldDB" id="A0A916QME2"/>
<reference evidence="1" key="2">
    <citation type="submission" date="2020-09" db="EMBL/GenBank/DDBJ databases">
        <authorList>
            <person name="Sun Q."/>
            <person name="Zhou Y."/>
        </authorList>
    </citation>
    <scope>NUCLEOTIDE SEQUENCE</scope>
    <source>
        <strain evidence="1">CGMCC 1.15425</strain>
    </source>
</reference>
<evidence type="ECO:0008006" key="3">
    <source>
        <dbReference type="Google" id="ProtNLM"/>
    </source>
</evidence>
<reference evidence="1" key="1">
    <citation type="journal article" date="2014" name="Int. J. Syst. Evol. Microbiol.">
        <title>Complete genome sequence of Corynebacterium casei LMG S-19264T (=DSM 44701T), isolated from a smear-ripened cheese.</title>
        <authorList>
            <consortium name="US DOE Joint Genome Institute (JGI-PGF)"/>
            <person name="Walter F."/>
            <person name="Albersmeier A."/>
            <person name="Kalinowski J."/>
            <person name="Ruckert C."/>
        </authorList>
    </citation>
    <scope>NUCLEOTIDE SEQUENCE</scope>
    <source>
        <strain evidence="1">CGMCC 1.15425</strain>
    </source>
</reference>
<sequence length="90" mass="9332">MISSTFTYGSNGMQSAYQGMTRSAQDIANASVAKPVAANSPANAVHPVPAGEDMNTALVGMKQQQHLFNASAKVFSTADQQIGTLLDTTA</sequence>
<name>A0A916QME2_9GAMM</name>
<accession>A0A916QME2</accession>
<gene>
    <name evidence="1" type="ORF">GCM10011403_29230</name>
</gene>
<evidence type="ECO:0000313" key="1">
    <source>
        <dbReference type="EMBL" id="GFZ83810.1"/>
    </source>
</evidence>
<dbReference type="EMBL" id="BMIY01000015">
    <property type="protein sequence ID" value="GFZ83810.1"/>
    <property type="molecule type" value="Genomic_DNA"/>
</dbReference>
<evidence type="ECO:0000313" key="2">
    <source>
        <dbReference type="Proteomes" id="UP000627715"/>
    </source>
</evidence>
<organism evidence="1 2">
    <name type="scientific">Pseudohongiella nitratireducens</name>
    <dbReference type="NCBI Taxonomy" id="1768907"/>
    <lineage>
        <taxon>Bacteria</taxon>
        <taxon>Pseudomonadati</taxon>
        <taxon>Pseudomonadota</taxon>
        <taxon>Gammaproteobacteria</taxon>
        <taxon>Pseudomonadales</taxon>
        <taxon>Pseudohongiellaceae</taxon>
        <taxon>Pseudohongiella</taxon>
    </lineage>
</organism>
<proteinExistence type="predicted"/>
<dbReference type="RefSeq" id="WP_068811115.1">
    <property type="nucleotide sequence ID" value="NZ_BMIY01000015.1"/>
</dbReference>
<dbReference type="Proteomes" id="UP000627715">
    <property type="component" value="Unassembled WGS sequence"/>
</dbReference>
<comment type="caution">
    <text evidence="1">The sequence shown here is derived from an EMBL/GenBank/DDBJ whole genome shotgun (WGS) entry which is preliminary data.</text>
</comment>